<sequence length="148" mass="15872">MDLYEATEKAESILGADISAMIGGDDPGLVADRAAIRDSNGYMPDDDGWIPTYDPFLLAAELADLLGLRAQGHDGILSFTSEGSTFRKRAADFFGMAAAIRAKSSKPGGVGIITVDTGMRKAGSLSGDGYVTWDGDLPEWHDWETPWR</sequence>
<organism evidence="1 2">
    <name type="scientific">Brooklawnia cerclae</name>
    <dbReference type="NCBI Taxonomy" id="349934"/>
    <lineage>
        <taxon>Bacteria</taxon>
        <taxon>Bacillati</taxon>
        <taxon>Actinomycetota</taxon>
        <taxon>Actinomycetes</taxon>
        <taxon>Propionibacteriales</taxon>
        <taxon>Propionibacteriaceae</taxon>
        <taxon>Brooklawnia</taxon>
    </lineage>
</organism>
<reference evidence="1 2" key="1">
    <citation type="submission" date="2020-02" db="EMBL/GenBank/DDBJ databases">
        <title>Sequencing the genomes of 1000 actinobacteria strains.</title>
        <authorList>
            <person name="Klenk H.-P."/>
        </authorList>
    </citation>
    <scope>NUCLEOTIDE SEQUENCE [LARGE SCALE GENOMIC DNA]</scope>
    <source>
        <strain evidence="1 2">DSM 19609</strain>
    </source>
</reference>
<gene>
    <name evidence="1" type="ORF">FB473_003169</name>
</gene>
<dbReference type="EMBL" id="JAAMOZ010000003">
    <property type="protein sequence ID" value="NIH58474.1"/>
    <property type="molecule type" value="Genomic_DNA"/>
</dbReference>
<name>A0ABX0SJ94_9ACTN</name>
<accession>A0ABX0SJ94</accession>
<dbReference type="RefSeq" id="WP_167170987.1">
    <property type="nucleotide sequence ID" value="NZ_BAAAOO010000020.1"/>
</dbReference>
<protein>
    <submittedName>
        <fullName evidence="1">Uncharacterized protein</fullName>
    </submittedName>
</protein>
<keyword evidence="2" id="KW-1185">Reference proteome</keyword>
<evidence type="ECO:0000313" key="1">
    <source>
        <dbReference type="EMBL" id="NIH58474.1"/>
    </source>
</evidence>
<evidence type="ECO:0000313" key="2">
    <source>
        <dbReference type="Proteomes" id="UP000749311"/>
    </source>
</evidence>
<proteinExistence type="predicted"/>
<dbReference type="Proteomes" id="UP000749311">
    <property type="component" value="Unassembled WGS sequence"/>
</dbReference>
<comment type="caution">
    <text evidence="1">The sequence shown here is derived from an EMBL/GenBank/DDBJ whole genome shotgun (WGS) entry which is preliminary data.</text>
</comment>